<evidence type="ECO:0000313" key="4">
    <source>
        <dbReference type="EMBL" id="SFO11763.1"/>
    </source>
</evidence>
<feature type="chain" id="PRO_5011790990" evidence="2">
    <location>
        <begin position="24"/>
        <end position="138"/>
    </location>
</feature>
<evidence type="ECO:0000256" key="1">
    <source>
        <dbReference type="SAM" id="Phobius"/>
    </source>
</evidence>
<feature type="signal peptide" evidence="2">
    <location>
        <begin position="1"/>
        <end position="23"/>
    </location>
</feature>
<keyword evidence="1" id="KW-1133">Transmembrane helix</keyword>
<dbReference type="STRING" id="455193.SAMN05421805_109194"/>
<dbReference type="OrthoDB" id="3535263at2"/>
<accession>A0A1I5EK97</accession>
<reference evidence="4 5" key="1">
    <citation type="submission" date="2016-10" db="EMBL/GenBank/DDBJ databases">
        <authorList>
            <person name="de Groot N.N."/>
        </authorList>
    </citation>
    <scope>NUCLEOTIDE SEQUENCE [LARGE SCALE GENOMIC DNA]</scope>
    <source>
        <strain evidence="4 5">CPCC 201259</strain>
    </source>
</reference>
<organism evidence="4 5">
    <name type="scientific">Saccharopolyspora antimicrobica</name>
    <dbReference type="NCBI Taxonomy" id="455193"/>
    <lineage>
        <taxon>Bacteria</taxon>
        <taxon>Bacillati</taxon>
        <taxon>Actinomycetota</taxon>
        <taxon>Actinomycetes</taxon>
        <taxon>Pseudonocardiales</taxon>
        <taxon>Pseudonocardiaceae</taxon>
        <taxon>Saccharopolyspora</taxon>
    </lineage>
</organism>
<dbReference type="AlphaFoldDB" id="A0A1I5EK97"/>
<evidence type="ECO:0000313" key="3">
    <source>
        <dbReference type="EMBL" id="RKT86849.1"/>
    </source>
</evidence>
<reference evidence="3 6" key="2">
    <citation type="submission" date="2018-10" db="EMBL/GenBank/DDBJ databases">
        <title>Sequencing the genomes of 1000 actinobacteria strains.</title>
        <authorList>
            <person name="Klenk H.-P."/>
        </authorList>
    </citation>
    <scope>NUCLEOTIDE SEQUENCE [LARGE SCALE GENOMIC DNA]</scope>
    <source>
        <strain evidence="3 6">DSM 45119</strain>
    </source>
</reference>
<keyword evidence="1" id="KW-0812">Transmembrane</keyword>
<evidence type="ECO:0000256" key="2">
    <source>
        <dbReference type="SAM" id="SignalP"/>
    </source>
</evidence>
<keyword evidence="2" id="KW-0732">Signal</keyword>
<sequence>MRKVFAVLAALLLFAVIAQFYLAASGAFDAAPIEESFEPHRLLGNVVLGYSVVLTVFAAVARVPGRLIGMTGLVAGLVLVQSLIREVANALGDGSSAGNLVFGLHAINGLVIVALIATIARRARQIARQPAETALTTS</sequence>
<feature type="transmembrane region" description="Helical" evidence="1">
    <location>
        <begin position="67"/>
        <end position="84"/>
    </location>
</feature>
<proteinExistence type="predicted"/>
<dbReference type="Proteomes" id="UP000270697">
    <property type="component" value="Unassembled WGS sequence"/>
</dbReference>
<keyword evidence="6" id="KW-1185">Reference proteome</keyword>
<feature type="transmembrane region" description="Helical" evidence="1">
    <location>
        <begin position="96"/>
        <end position="120"/>
    </location>
</feature>
<gene>
    <name evidence="3" type="ORF">ATL45_5228</name>
    <name evidence="4" type="ORF">SAMN05421805_109194</name>
</gene>
<dbReference type="RefSeq" id="WP_093155667.1">
    <property type="nucleotide sequence ID" value="NZ_FOUP01000009.1"/>
</dbReference>
<dbReference type="EMBL" id="RBXX01000002">
    <property type="protein sequence ID" value="RKT86849.1"/>
    <property type="molecule type" value="Genomic_DNA"/>
</dbReference>
<keyword evidence="1" id="KW-0472">Membrane</keyword>
<dbReference type="EMBL" id="FOUP01000009">
    <property type="protein sequence ID" value="SFO11763.1"/>
    <property type="molecule type" value="Genomic_DNA"/>
</dbReference>
<evidence type="ECO:0000313" key="6">
    <source>
        <dbReference type="Proteomes" id="UP000270697"/>
    </source>
</evidence>
<name>A0A1I5EK97_9PSEU</name>
<dbReference type="InterPro" id="IPR046192">
    <property type="entry name" value="DUF6220"/>
</dbReference>
<dbReference type="Proteomes" id="UP000199398">
    <property type="component" value="Unassembled WGS sequence"/>
</dbReference>
<feature type="transmembrane region" description="Helical" evidence="1">
    <location>
        <begin position="42"/>
        <end position="60"/>
    </location>
</feature>
<dbReference type="Pfam" id="PF19728">
    <property type="entry name" value="DUF6220"/>
    <property type="match status" value="1"/>
</dbReference>
<evidence type="ECO:0000313" key="5">
    <source>
        <dbReference type="Proteomes" id="UP000199398"/>
    </source>
</evidence>
<protein>
    <submittedName>
        <fullName evidence="4">Uncharacterized protein</fullName>
    </submittedName>
</protein>